<dbReference type="Gene3D" id="1.25.40.10">
    <property type="entry name" value="Tetratricopeptide repeat domain"/>
    <property type="match status" value="1"/>
</dbReference>
<dbReference type="STRING" id="44941.A0A397VJR9"/>
<dbReference type="SMART" id="SM00671">
    <property type="entry name" value="SEL1"/>
    <property type="match status" value="1"/>
</dbReference>
<dbReference type="InterPro" id="IPR006597">
    <property type="entry name" value="Sel1-like"/>
</dbReference>
<sequence>MSCQHSSKTTCGRSNDRNVGNCYKDGIGIPKDEKKAFELYLKFAEGGNSNGSLSIGHCYQNGIGVLKDEKAFGWCLKST</sequence>
<keyword evidence="2" id="KW-1185">Reference proteome</keyword>
<proteinExistence type="predicted"/>
<comment type="caution">
    <text evidence="1">The sequence shown here is derived from an EMBL/GenBank/DDBJ whole genome shotgun (WGS) entry which is preliminary data.</text>
</comment>
<dbReference type="EMBL" id="QKWP01000296">
    <property type="protein sequence ID" value="RIB22704.1"/>
    <property type="molecule type" value="Genomic_DNA"/>
</dbReference>
<dbReference type="AlphaFoldDB" id="A0A397VJR9"/>
<reference evidence="1 2" key="1">
    <citation type="submission" date="2018-06" db="EMBL/GenBank/DDBJ databases">
        <title>Comparative genomics reveals the genomic features of Rhizophagus irregularis, R. cerebriforme, R. diaphanum and Gigaspora rosea, and their symbiotic lifestyle signature.</title>
        <authorList>
            <person name="Morin E."/>
            <person name="San Clemente H."/>
            <person name="Chen E.C.H."/>
            <person name="De La Providencia I."/>
            <person name="Hainaut M."/>
            <person name="Kuo A."/>
            <person name="Kohler A."/>
            <person name="Murat C."/>
            <person name="Tang N."/>
            <person name="Roy S."/>
            <person name="Loubradou J."/>
            <person name="Henrissat B."/>
            <person name="Grigoriev I.V."/>
            <person name="Corradi N."/>
            <person name="Roux C."/>
            <person name="Martin F.M."/>
        </authorList>
    </citation>
    <scope>NUCLEOTIDE SEQUENCE [LARGE SCALE GENOMIC DNA]</scope>
    <source>
        <strain evidence="1 2">DAOM 194757</strain>
    </source>
</reference>
<protein>
    <submittedName>
        <fullName evidence="1">Uncharacterized protein</fullName>
    </submittedName>
</protein>
<evidence type="ECO:0000313" key="2">
    <source>
        <dbReference type="Proteomes" id="UP000266673"/>
    </source>
</evidence>
<dbReference type="Pfam" id="PF08238">
    <property type="entry name" value="Sel1"/>
    <property type="match status" value="2"/>
</dbReference>
<gene>
    <name evidence="1" type="ORF">C2G38_2173226</name>
</gene>
<dbReference type="OrthoDB" id="2384430at2759"/>
<evidence type="ECO:0000313" key="1">
    <source>
        <dbReference type="EMBL" id="RIB22704.1"/>
    </source>
</evidence>
<accession>A0A397VJR9</accession>
<dbReference type="Proteomes" id="UP000266673">
    <property type="component" value="Unassembled WGS sequence"/>
</dbReference>
<dbReference type="InterPro" id="IPR011990">
    <property type="entry name" value="TPR-like_helical_dom_sf"/>
</dbReference>
<dbReference type="SUPFAM" id="SSF81901">
    <property type="entry name" value="HCP-like"/>
    <property type="match status" value="1"/>
</dbReference>
<name>A0A397VJR9_9GLOM</name>
<organism evidence="1 2">
    <name type="scientific">Gigaspora rosea</name>
    <dbReference type="NCBI Taxonomy" id="44941"/>
    <lineage>
        <taxon>Eukaryota</taxon>
        <taxon>Fungi</taxon>
        <taxon>Fungi incertae sedis</taxon>
        <taxon>Mucoromycota</taxon>
        <taxon>Glomeromycotina</taxon>
        <taxon>Glomeromycetes</taxon>
        <taxon>Diversisporales</taxon>
        <taxon>Gigasporaceae</taxon>
        <taxon>Gigaspora</taxon>
    </lineage>
</organism>